<proteinExistence type="predicted"/>
<dbReference type="EMBL" id="UYSU01034393">
    <property type="protein sequence ID" value="VDL94332.1"/>
    <property type="molecule type" value="Genomic_DNA"/>
</dbReference>
<reference evidence="1 2" key="2">
    <citation type="submission" date="2018-11" db="EMBL/GenBank/DDBJ databases">
        <authorList>
            <consortium name="Pathogen Informatics"/>
        </authorList>
    </citation>
    <scope>NUCLEOTIDE SEQUENCE [LARGE SCALE GENOMIC DNA]</scope>
    <source>
        <strain evidence="1 2">NST_G2</strain>
    </source>
</reference>
<sequence length="143" mass="15707">MIVVLRVQQLPRLKKAFDTVNHDGLCKLMKKFGCSERVTHLERPVHDGMMAGITNTSTVSEAFAGANGVNQGCVLAPHPLQSHVLYHADGRLPRIAYRTDGHLPSNRRMQAPTCVSTTSGHDLLFAEDCALTHIQLIWLSIPG</sequence>
<dbReference type="WBParaSite" id="SSLN_0000825101-mRNA-1">
    <property type="protein sequence ID" value="SSLN_0000825101-mRNA-1"/>
    <property type="gene ID" value="SSLN_0000825101"/>
</dbReference>
<gene>
    <name evidence="1" type="ORF">SSLN_LOCUS7947</name>
</gene>
<evidence type="ECO:0000313" key="3">
    <source>
        <dbReference type="WBParaSite" id="SSLN_0000825101-mRNA-1"/>
    </source>
</evidence>
<keyword evidence="2" id="KW-1185">Reference proteome</keyword>
<organism evidence="3">
    <name type="scientific">Schistocephalus solidus</name>
    <name type="common">Tapeworm</name>
    <dbReference type="NCBI Taxonomy" id="70667"/>
    <lineage>
        <taxon>Eukaryota</taxon>
        <taxon>Metazoa</taxon>
        <taxon>Spiralia</taxon>
        <taxon>Lophotrochozoa</taxon>
        <taxon>Platyhelminthes</taxon>
        <taxon>Cestoda</taxon>
        <taxon>Eucestoda</taxon>
        <taxon>Diphyllobothriidea</taxon>
        <taxon>Diphyllobothriidae</taxon>
        <taxon>Schistocephalus</taxon>
    </lineage>
</organism>
<evidence type="ECO:0000313" key="1">
    <source>
        <dbReference type="EMBL" id="VDL94332.1"/>
    </source>
</evidence>
<protein>
    <submittedName>
        <fullName evidence="3">Reverse transcriptase domain-containing protein</fullName>
    </submittedName>
</protein>
<dbReference type="AlphaFoldDB" id="A0A183SUP9"/>
<accession>A0A183SUP9</accession>
<dbReference type="Proteomes" id="UP000275846">
    <property type="component" value="Unassembled WGS sequence"/>
</dbReference>
<name>A0A183SUP9_SCHSO</name>
<evidence type="ECO:0000313" key="2">
    <source>
        <dbReference type="Proteomes" id="UP000275846"/>
    </source>
</evidence>
<reference evidence="3" key="1">
    <citation type="submission" date="2016-06" db="UniProtKB">
        <authorList>
            <consortium name="WormBaseParasite"/>
        </authorList>
    </citation>
    <scope>IDENTIFICATION</scope>
</reference>